<proteinExistence type="predicted"/>
<dbReference type="AlphaFoldDB" id="A0A239D4G2"/>
<accession>A0A239D4G2</accession>
<keyword evidence="1" id="KW-0472">Membrane</keyword>
<feature type="transmembrane region" description="Helical" evidence="1">
    <location>
        <begin position="6"/>
        <end position="23"/>
    </location>
</feature>
<organism evidence="2 3">
    <name type="scientific">Antarctobacter heliothermus</name>
    <dbReference type="NCBI Taxonomy" id="74033"/>
    <lineage>
        <taxon>Bacteria</taxon>
        <taxon>Pseudomonadati</taxon>
        <taxon>Pseudomonadota</taxon>
        <taxon>Alphaproteobacteria</taxon>
        <taxon>Rhodobacterales</taxon>
        <taxon>Roseobacteraceae</taxon>
        <taxon>Antarctobacter</taxon>
    </lineage>
</organism>
<reference evidence="2 3" key="1">
    <citation type="submission" date="2017-06" db="EMBL/GenBank/DDBJ databases">
        <authorList>
            <person name="Kim H.J."/>
            <person name="Triplett B.A."/>
        </authorList>
    </citation>
    <scope>NUCLEOTIDE SEQUENCE [LARGE SCALE GENOMIC DNA]</scope>
    <source>
        <strain evidence="2 3">DSM 11445</strain>
    </source>
</reference>
<protein>
    <submittedName>
        <fullName evidence="2">Uncharacterized protein</fullName>
    </submittedName>
</protein>
<gene>
    <name evidence="2" type="ORF">SAMN04488078_100972</name>
</gene>
<sequence length="41" mass="4508">MSALLNGFWLALFGPLMLLPVLMRQLNMARVTATCAKKGTK</sequence>
<keyword evidence="1" id="KW-1133">Transmembrane helix</keyword>
<keyword evidence="1" id="KW-0812">Transmembrane</keyword>
<dbReference type="Proteomes" id="UP000198440">
    <property type="component" value="Unassembled WGS sequence"/>
</dbReference>
<dbReference type="EMBL" id="FZON01000009">
    <property type="protein sequence ID" value="SNS27177.1"/>
    <property type="molecule type" value="Genomic_DNA"/>
</dbReference>
<name>A0A239D4G2_9RHOB</name>
<evidence type="ECO:0000256" key="1">
    <source>
        <dbReference type="SAM" id="Phobius"/>
    </source>
</evidence>
<evidence type="ECO:0000313" key="2">
    <source>
        <dbReference type="EMBL" id="SNS27177.1"/>
    </source>
</evidence>
<dbReference type="RefSeq" id="WP_281256083.1">
    <property type="nucleotide sequence ID" value="NZ_FZON01000009.1"/>
</dbReference>
<evidence type="ECO:0000313" key="3">
    <source>
        <dbReference type="Proteomes" id="UP000198440"/>
    </source>
</evidence>